<sequence length="108" mass="12849">MAEIRCRIRQLRRVVKIERVFQDRLNPLEVLSDEEIFRRYRFRSRTIMDIVEVLFPFLERPTKRSAPSICRSVNCVVKLLARMGVHRIKFPRLLGDTKAKFYSIAGIL</sequence>
<accession>A0A9D4LV59</accession>
<gene>
    <name evidence="1" type="ORF">DPMN_027365</name>
</gene>
<reference evidence="1" key="1">
    <citation type="journal article" date="2019" name="bioRxiv">
        <title>The Genome of the Zebra Mussel, Dreissena polymorpha: A Resource for Invasive Species Research.</title>
        <authorList>
            <person name="McCartney M.A."/>
            <person name="Auch B."/>
            <person name="Kono T."/>
            <person name="Mallez S."/>
            <person name="Zhang Y."/>
            <person name="Obille A."/>
            <person name="Becker A."/>
            <person name="Abrahante J.E."/>
            <person name="Garbe J."/>
            <person name="Badalamenti J.P."/>
            <person name="Herman A."/>
            <person name="Mangelson H."/>
            <person name="Liachko I."/>
            <person name="Sullivan S."/>
            <person name="Sone E.D."/>
            <person name="Koren S."/>
            <person name="Silverstein K.A.T."/>
            <person name="Beckman K.B."/>
            <person name="Gohl D.M."/>
        </authorList>
    </citation>
    <scope>NUCLEOTIDE SEQUENCE</scope>
    <source>
        <strain evidence="1">Duluth1</strain>
        <tissue evidence="1">Whole animal</tissue>
    </source>
</reference>
<dbReference type="Proteomes" id="UP000828390">
    <property type="component" value="Unassembled WGS sequence"/>
</dbReference>
<protein>
    <submittedName>
        <fullName evidence="1">Uncharacterized protein</fullName>
    </submittedName>
</protein>
<name>A0A9D4LV59_DREPO</name>
<proteinExistence type="predicted"/>
<evidence type="ECO:0000313" key="1">
    <source>
        <dbReference type="EMBL" id="KAH3864348.1"/>
    </source>
</evidence>
<comment type="caution">
    <text evidence="1">The sequence shown here is derived from an EMBL/GenBank/DDBJ whole genome shotgun (WGS) entry which is preliminary data.</text>
</comment>
<evidence type="ECO:0000313" key="2">
    <source>
        <dbReference type="Proteomes" id="UP000828390"/>
    </source>
</evidence>
<dbReference type="AlphaFoldDB" id="A0A9D4LV59"/>
<reference evidence="1" key="2">
    <citation type="submission" date="2020-11" db="EMBL/GenBank/DDBJ databases">
        <authorList>
            <person name="McCartney M.A."/>
            <person name="Auch B."/>
            <person name="Kono T."/>
            <person name="Mallez S."/>
            <person name="Becker A."/>
            <person name="Gohl D.M."/>
            <person name="Silverstein K.A.T."/>
            <person name="Koren S."/>
            <person name="Bechman K.B."/>
            <person name="Herman A."/>
            <person name="Abrahante J.E."/>
            <person name="Garbe J."/>
        </authorList>
    </citation>
    <scope>NUCLEOTIDE SEQUENCE</scope>
    <source>
        <strain evidence="1">Duluth1</strain>
        <tissue evidence="1">Whole animal</tissue>
    </source>
</reference>
<organism evidence="1 2">
    <name type="scientific">Dreissena polymorpha</name>
    <name type="common">Zebra mussel</name>
    <name type="synonym">Mytilus polymorpha</name>
    <dbReference type="NCBI Taxonomy" id="45954"/>
    <lineage>
        <taxon>Eukaryota</taxon>
        <taxon>Metazoa</taxon>
        <taxon>Spiralia</taxon>
        <taxon>Lophotrochozoa</taxon>
        <taxon>Mollusca</taxon>
        <taxon>Bivalvia</taxon>
        <taxon>Autobranchia</taxon>
        <taxon>Heteroconchia</taxon>
        <taxon>Euheterodonta</taxon>
        <taxon>Imparidentia</taxon>
        <taxon>Neoheterodontei</taxon>
        <taxon>Myida</taxon>
        <taxon>Dreissenoidea</taxon>
        <taxon>Dreissenidae</taxon>
        <taxon>Dreissena</taxon>
    </lineage>
</organism>
<keyword evidence="2" id="KW-1185">Reference proteome</keyword>
<dbReference type="EMBL" id="JAIWYP010000002">
    <property type="protein sequence ID" value="KAH3864348.1"/>
    <property type="molecule type" value="Genomic_DNA"/>
</dbReference>